<protein>
    <recommendedName>
        <fullName evidence="3">SGNH hydrolase-type esterase domain-containing protein</fullName>
    </recommendedName>
</protein>
<keyword evidence="2" id="KW-0472">Membrane</keyword>
<dbReference type="Proteomes" id="UP000759273">
    <property type="component" value="Unassembled WGS sequence"/>
</dbReference>
<feature type="transmembrane region" description="Helical" evidence="2">
    <location>
        <begin position="21"/>
        <end position="40"/>
    </location>
</feature>
<feature type="region of interest" description="Disordered" evidence="1">
    <location>
        <begin position="50"/>
        <end position="71"/>
    </location>
</feature>
<reference evidence="4" key="1">
    <citation type="submission" date="2021-02" db="EMBL/GenBank/DDBJ databases">
        <title>Infant gut strain persistence is associated with maternal origin, phylogeny, and functional potential including surface adhesion and iron acquisition.</title>
        <authorList>
            <person name="Lou Y.C."/>
        </authorList>
    </citation>
    <scope>NUCLEOTIDE SEQUENCE</scope>
    <source>
        <strain evidence="4">L3_101_000M1_dasL3_101_000M1_concoct_87</strain>
    </source>
</reference>
<name>A0A943HII5_9FIRM</name>
<feature type="domain" description="SGNH hydrolase-type esterase" evidence="3">
    <location>
        <begin position="131"/>
        <end position="306"/>
    </location>
</feature>
<evidence type="ECO:0000256" key="2">
    <source>
        <dbReference type="SAM" id="Phobius"/>
    </source>
</evidence>
<dbReference type="SUPFAM" id="SSF52266">
    <property type="entry name" value="SGNH hydrolase"/>
    <property type="match status" value="1"/>
</dbReference>
<gene>
    <name evidence="4" type="ORF">KHY36_04120</name>
</gene>
<keyword evidence="2" id="KW-0812">Transmembrane</keyword>
<dbReference type="PANTHER" id="PTHR30383">
    <property type="entry name" value="THIOESTERASE 1/PROTEASE 1/LYSOPHOSPHOLIPASE L1"/>
    <property type="match status" value="1"/>
</dbReference>
<dbReference type="EMBL" id="JAGZGG010000005">
    <property type="protein sequence ID" value="MBS5331701.1"/>
    <property type="molecule type" value="Genomic_DNA"/>
</dbReference>
<proteinExistence type="predicted"/>
<evidence type="ECO:0000313" key="5">
    <source>
        <dbReference type="Proteomes" id="UP000759273"/>
    </source>
</evidence>
<accession>A0A943HII5</accession>
<dbReference type="InterPro" id="IPR051532">
    <property type="entry name" value="Ester_Hydrolysis_Enzymes"/>
</dbReference>
<evidence type="ECO:0000313" key="4">
    <source>
        <dbReference type="EMBL" id="MBS5331701.1"/>
    </source>
</evidence>
<organism evidence="4 5">
    <name type="scientific">Subdoligranulum variabile</name>
    <dbReference type="NCBI Taxonomy" id="214851"/>
    <lineage>
        <taxon>Bacteria</taxon>
        <taxon>Bacillati</taxon>
        <taxon>Bacillota</taxon>
        <taxon>Clostridia</taxon>
        <taxon>Eubacteriales</taxon>
        <taxon>Oscillospiraceae</taxon>
        <taxon>Subdoligranulum</taxon>
    </lineage>
</organism>
<dbReference type="AlphaFoldDB" id="A0A943HII5"/>
<dbReference type="Pfam" id="PF13472">
    <property type="entry name" value="Lipase_GDSL_2"/>
    <property type="match status" value="1"/>
</dbReference>
<sequence length="335" mass="36636">MADFYTYRNEVASKRRKRKMFLVLIVILALLCAGAGFFWFKNSGTPAPAASAEPVAATPETAPTATEAPTATPAAIAEPQRIVQAVDTAVWDKSDAVEQTIDTEYLNTDHRMVAVPMLGTVTKDYFNTVTFAGDSIASGLGIYSTGYNNAHYATYVSAGVQTFVNNVSVKNAVTGTTETPMETIVSSQPDYLYILVGTNNLVVQGSEDSFLAYYERLIDMLREQLDPGVKFYIQAIPGVQEDVVASKPGLDNTRIATVNDLLANMALRKGCYYINIREVLTNPADGSQIDDYATKDGVHFNAAGYHAWADYLATHTVWDRRSVYSGENPYYIYGA</sequence>
<dbReference type="InterPro" id="IPR036514">
    <property type="entry name" value="SGNH_hydro_sf"/>
</dbReference>
<dbReference type="Gene3D" id="3.40.50.1110">
    <property type="entry name" value="SGNH hydrolase"/>
    <property type="match status" value="1"/>
</dbReference>
<comment type="caution">
    <text evidence="4">The sequence shown here is derived from an EMBL/GenBank/DDBJ whole genome shotgun (WGS) entry which is preliminary data.</text>
</comment>
<evidence type="ECO:0000256" key="1">
    <source>
        <dbReference type="SAM" id="MobiDB-lite"/>
    </source>
</evidence>
<dbReference type="InterPro" id="IPR013830">
    <property type="entry name" value="SGNH_hydro"/>
</dbReference>
<evidence type="ECO:0000259" key="3">
    <source>
        <dbReference type="Pfam" id="PF13472"/>
    </source>
</evidence>
<keyword evidence="2" id="KW-1133">Transmembrane helix</keyword>